<dbReference type="Proteomes" id="UP000009131">
    <property type="component" value="Unassembled WGS sequence"/>
</dbReference>
<comment type="similarity">
    <text evidence="1">Belongs to the CSN7/EIF3M family. CSN7 subfamily.</text>
</comment>
<dbReference type="HOGENOM" id="CLU_054426_0_1_1"/>
<reference evidence="5 6" key="1">
    <citation type="journal article" date="2011" name="J. Gen. Appl. Microbiol.">
        <title>Draft genome sequencing of the enigmatic basidiomycete Mixia osmundae.</title>
        <authorList>
            <person name="Nishida H."/>
            <person name="Nagatsuka Y."/>
            <person name="Sugiyama J."/>
        </authorList>
    </citation>
    <scope>NUCLEOTIDE SEQUENCE [LARGE SCALE GENOMIC DNA]</scope>
    <source>
        <strain evidence="6">CBS 9802 / IAM 14324 / JCM 22182 / KY 12970</strain>
    </source>
</reference>
<proteinExistence type="inferred from homology"/>
<dbReference type="RefSeq" id="XP_014571072.1">
    <property type="nucleotide sequence ID" value="XM_014715586.1"/>
</dbReference>
<evidence type="ECO:0000256" key="3">
    <source>
        <dbReference type="SAM" id="MobiDB-lite"/>
    </source>
</evidence>
<reference evidence="5 6" key="2">
    <citation type="journal article" date="2012" name="Open Biol.">
        <title>Characteristics of nucleosomes and linker DNA regions on the genome of the basidiomycete Mixia osmundae revealed by mono- and dinucleosome mapping.</title>
        <authorList>
            <person name="Nishida H."/>
            <person name="Kondo S."/>
            <person name="Matsumoto T."/>
            <person name="Suzuki Y."/>
            <person name="Yoshikawa H."/>
            <person name="Taylor T.D."/>
            <person name="Sugiyama J."/>
        </authorList>
    </citation>
    <scope>NUCLEOTIDE SEQUENCE [LARGE SCALE GENOMIC DNA]</scope>
    <source>
        <strain evidence="6">CBS 9802 / IAM 14324 / JCM 22182 / KY 12970</strain>
    </source>
</reference>
<dbReference type="Pfam" id="PF22061">
    <property type="entry name" value="CSN7_HB_subdom"/>
    <property type="match status" value="1"/>
</dbReference>
<dbReference type="EMBL" id="BABT02000117">
    <property type="protein sequence ID" value="GAA97251.1"/>
    <property type="molecule type" value="Genomic_DNA"/>
</dbReference>
<dbReference type="InParanoid" id="G7E370"/>
<keyword evidence="6" id="KW-1185">Reference proteome</keyword>
<dbReference type="OrthoDB" id="10265275at2759"/>
<dbReference type="InterPro" id="IPR045237">
    <property type="entry name" value="COPS7/eIF3m"/>
</dbReference>
<dbReference type="OMA" id="SACEYRH"/>
<comment type="caution">
    <text evidence="5">The sequence shown here is derived from an EMBL/GenBank/DDBJ whole genome shotgun (WGS) entry which is preliminary data.</text>
</comment>
<evidence type="ECO:0000259" key="4">
    <source>
        <dbReference type="PROSITE" id="PS50250"/>
    </source>
</evidence>
<organism evidence="5 6">
    <name type="scientific">Mixia osmundae (strain CBS 9802 / IAM 14324 / JCM 22182 / KY 12970)</name>
    <dbReference type="NCBI Taxonomy" id="764103"/>
    <lineage>
        <taxon>Eukaryota</taxon>
        <taxon>Fungi</taxon>
        <taxon>Dikarya</taxon>
        <taxon>Basidiomycota</taxon>
        <taxon>Pucciniomycotina</taxon>
        <taxon>Mixiomycetes</taxon>
        <taxon>Mixiales</taxon>
        <taxon>Mixiaceae</taxon>
        <taxon>Mixia</taxon>
    </lineage>
</organism>
<dbReference type="GO" id="GO:0008180">
    <property type="term" value="C:COP9 signalosome"/>
    <property type="evidence" value="ECO:0007669"/>
    <property type="project" value="UniProtKB-KW"/>
</dbReference>
<protein>
    <recommendedName>
        <fullName evidence="4">PCI domain-containing protein</fullName>
    </recommendedName>
</protein>
<dbReference type="PROSITE" id="PS50250">
    <property type="entry name" value="PCI"/>
    <property type="match status" value="1"/>
</dbReference>
<dbReference type="STRING" id="764103.G7E370"/>
<keyword evidence="2" id="KW-0736">Signalosome</keyword>
<feature type="region of interest" description="Disordered" evidence="3">
    <location>
        <begin position="18"/>
        <end position="52"/>
    </location>
</feature>
<evidence type="ECO:0000313" key="6">
    <source>
        <dbReference type="Proteomes" id="UP000009131"/>
    </source>
</evidence>
<accession>G7E370</accession>
<dbReference type="InterPro" id="IPR000717">
    <property type="entry name" value="PCI_dom"/>
</dbReference>
<dbReference type="Pfam" id="PF01399">
    <property type="entry name" value="PCI"/>
    <property type="match status" value="1"/>
</dbReference>
<evidence type="ECO:0000256" key="2">
    <source>
        <dbReference type="ARBA" id="ARBA00022790"/>
    </source>
</evidence>
<sequence>MAAVHDDFAARTRLSDFQTDPSSVRAPDAAEAARRAATGGASTTNNAAGNTDVSRTAASAHTVLEPYLLLAKSARGAGLAQLTAKVTASPEIWFFSELLDMPSIRELAHSETHSGHHKLLEIFAYGTLSHYRQAVSTTPDLPKLDPAQEIKLKQLTLLSAASDHRVLPYSGLMKALELTSTSEVEDLIIRTIYAQVLSGRLDQARSRFLVDEVIGRDVRYPEGVVELSENLREWQTRIEATLGALNEQIDLVRKAETGQAEWWNKLEAQRLAAAHEVIATGTPAFSSGFQPADNMDLDLMSKERAHLKASGRKRNRK</sequence>
<name>G7E370_MIXOS</name>
<evidence type="ECO:0000313" key="5">
    <source>
        <dbReference type="EMBL" id="GAA97251.1"/>
    </source>
</evidence>
<dbReference type="AlphaFoldDB" id="G7E370"/>
<dbReference type="PANTHER" id="PTHR15350">
    <property type="entry name" value="COP9 SIGNALOSOME COMPLEX SUBUNIT 7/DENDRITIC CELL PROTEIN GA17"/>
    <property type="match status" value="1"/>
</dbReference>
<dbReference type="PANTHER" id="PTHR15350:SF5">
    <property type="entry name" value="COP9 SIGNALOSOME COMPLEX SUBUNIT 7"/>
    <property type="match status" value="1"/>
</dbReference>
<dbReference type="eggNOG" id="KOG3250">
    <property type="taxonomic scope" value="Eukaryota"/>
</dbReference>
<gene>
    <name evidence="5" type="primary">Mo03928</name>
    <name evidence="5" type="ORF">E5Q_03928</name>
</gene>
<feature type="domain" description="PCI" evidence="4">
    <location>
        <begin position="43"/>
        <end position="215"/>
    </location>
</feature>
<feature type="compositionally biased region" description="Low complexity" evidence="3">
    <location>
        <begin position="25"/>
        <end position="50"/>
    </location>
</feature>
<evidence type="ECO:0000256" key="1">
    <source>
        <dbReference type="ARBA" id="ARBA00008482"/>
    </source>
</evidence>